<keyword evidence="2 4" id="KW-0378">Hydrolase</keyword>
<dbReference type="Proteomes" id="UP001371305">
    <property type="component" value="Unassembled WGS sequence"/>
</dbReference>
<gene>
    <name evidence="4" type="ORF">WKV53_04850</name>
</gene>
<dbReference type="PANTHER" id="PTHR10655:SF17">
    <property type="entry name" value="LYSOPHOSPHOLIPASE-LIKE PROTEIN 1"/>
    <property type="match status" value="1"/>
</dbReference>
<dbReference type="Gene3D" id="3.40.50.1820">
    <property type="entry name" value="alpha/beta hydrolase"/>
    <property type="match status" value="1"/>
</dbReference>
<dbReference type="InterPro" id="IPR029058">
    <property type="entry name" value="AB_hydrolase_fold"/>
</dbReference>
<evidence type="ECO:0000259" key="3">
    <source>
        <dbReference type="Pfam" id="PF02230"/>
    </source>
</evidence>
<dbReference type="InterPro" id="IPR003140">
    <property type="entry name" value="PLipase/COase/thioEstase"/>
</dbReference>
<evidence type="ECO:0000313" key="5">
    <source>
        <dbReference type="Proteomes" id="UP001371305"/>
    </source>
</evidence>
<evidence type="ECO:0000256" key="2">
    <source>
        <dbReference type="ARBA" id="ARBA00022801"/>
    </source>
</evidence>
<protein>
    <submittedName>
        <fullName evidence="4">Dienelactone hydrolase family protein</fullName>
    </submittedName>
</protein>
<accession>A0ABU9AQ53</accession>
<comment type="caution">
    <text evidence="4">The sequence shown here is derived from an EMBL/GenBank/DDBJ whole genome shotgun (WGS) entry which is preliminary data.</text>
</comment>
<sequence length="212" mass="22935">MSIHDVSHTLRRGKALADATGVLILIHGRGADAHDIAGVADYLPAQDLAILAPQATQFTWYPQRFFVPLEENEPWLSSGLALVDQLVNEARAAGIPDERIGIAGFSQGGCLALEYAHRNPRRYGLVAGMSSALIGPQGIARKPTDLLQTPVLLACADHDPHIPLPFVEESAGILSRSNAALTKQIFRGYDHTVFPEEIAWLSERISGWNKGA</sequence>
<organism evidence="4 5">
    <name type="scientific">Luteolibacter soli</name>
    <dbReference type="NCBI Taxonomy" id="3135280"/>
    <lineage>
        <taxon>Bacteria</taxon>
        <taxon>Pseudomonadati</taxon>
        <taxon>Verrucomicrobiota</taxon>
        <taxon>Verrucomicrobiia</taxon>
        <taxon>Verrucomicrobiales</taxon>
        <taxon>Verrucomicrobiaceae</taxon>
        <taxon>Luteolibacter</taxon>
    </lineage>
</organism>
<dbReference type="InterPro" id="IPR050565">
    <property type="entry name" value="LYPA1-2/EST-like"/>
</dbReference>
<feature type="domain" description="Phospholipase/carboxylesterase/thioesterase" evidence="3">
    <location>
        <begin position="19"/>
        <end position="207"/>
    </location>
</feature>
<dbReference type="GO" id="GO:0016787">
    <property type="term" value="F:hydrolase activity"/>
    <property type="evidence" value="ECO:0007669"/>
    <property type="project" value="UniProtKB-KW"/>
</dbReference>
<name>A0ABU9AQ53_9BACT</name>
<comment type="similarity">
    <text evidence="1">Belongs to the AB hydrolase superfamily. AB hydrolase 2 family.</text>
</comment>
<dbReference type="Pfam" id="PF02230">
    <property type="entry name" value="Abhydrolase_2"/>
    <property type="match status" value="1"/>
</dbReference>
<dbReference type="SUPFAM" id="SSF53474">
    <property type="entry name" value="alpha/beta-Hydrolases"/>
    <property type="match status" value="1"/>
</dbReference>
<dbReference type="PANTHER" id="PTHR10655">
    <property type="entry name" value="LYSOPHOSPHOLIPASE-RELATED"/>
    <property type="match status" value="1"/>
</dbReference>
<evidence type="ECO:0000313" key="4">
    <source>
        <dbReference type="EMBL" id="MEK7949806.1"/>
    </source>
</evidence>
<evidence type="ECO:0000256" key="1">
    <source>
        <dbReference type="ARBA" id="ARBA00006499"/>
    </source>
</evidence>
<dbReference type="EMBL" id="JBBUKT010000001">
    <property type="protein sequence ID" value="MEK7949806.1"/>
    <property type="molecule type" value="Genomic_DNA"/>
</dbReference>
<proteinExistence type="inferred from homology"/>
<reference evidence="4 5" key="1">
    <citation type="submission" date="2024-04" db="EMBL/GenBank/DDBJ databases">
        <title>Luteolibacter sp. isolated from soil.</title>
        <authorList>
            <person name="An J."/>
        </authorList>
    </citation>
    <scope>NUCLEOTIDE SEQUENCE [LARGE SCALE GENOMIC DNA]</scope>
    <source>
        <strain evidence="4 5">Y139</strain>
    </source>
</reference>
<keyword evidence="5" id="KW-1185">Reference proteome</keyword>
<dbReference type="RefSeq" id="WP_341403222.1">
    <property type="nucleotide sequence ID" value="NZ_JBBUKT010000001.1"/>
</dbReference>